<dbReference type="AlphaFoldDB" id="A0A654C1R3"/>
<accession>A0A654C1R3</accession>
<evidence type="ECO:0000313" key="1">
    <source>
        <dbReference type="EMBL" id="VXC85854.1"/>
    </source>
</evidence>
<name>A0A654C1R3_BACMY</name>
<evidence type="ECO:0000313" key="2">
    <source>
        <dbReference type="Proteomes" id="UP000437562"/>
    </source>
</evidence>
<gene>
    <name evidence="1" type="ORF">BACI71_90026</name>
</gene>
<reference evidence="1 2" key="1">
    <citation type="submission" date="2019-10" db="EMBL/GenBank/DDBJ databases">
        <authorList>
            <person name="Karimi E."/>
        </authorList>
    </citation>
    <scope>NUCLEOTIDE SEQUENCE [LARGE SCALE GENOMIC DNA]</scope>
    <source>
        <strain evidence="1">Bacillus sp. 71</strain>
    </source>
</reference>
<dbReference type="Proteomes" id="UP000437562">
    <property type="component" value="Unassembled WGS sequence"/>
</dbReference>
<organism evidence="1 2">
    <name type="scientific">Bacillus mycoides</name>
    <dbReference type="NCBI Taxonomy" id="1405"/>
    <lineage>
        <taxon>Bacteria</taxon>
        <taxon>Bacillati</taxon>
        <taxon>Bacillota</taxon>
        <taxon>Bacilli</taxon>
        <taxon>Bacillales</taxon>
        <taxon>Bacillaceae</taxon>
        <taxon>Bacillus</taxon>
        <taxon>Bacillus cereus group</taxon>
    </lineage>
</organism>
<dbReference type="EMBL" id="CABWMC010000034">
    <property type="protein sequence ID" value="VXC85854.1"/>
    <property type="molecule type" value="Genomic_DNA"/>
</dbReference>
<proteinExistence type="predicted"/>
<protein>
    <submittedName>
        <fullName evidence="1">Uncharacterized protein</fullName>
    </submittedName>
</protein>
<sequence length="62" mass="7322">MFRNLQLRLVAQNVFSETQMWMVASGIQWTFGYLRYGKESEKIKTASLIDMVDNMLNLLMKM</sequence>